<reference evidence="5 6" key="1">
    <citation type="submission" date="2017-02" db="EMBL/GenBank/DDBJ databases">
        <title>The new phylogeny of genus Mycobacterium.</title>
        <authorList>
            <person name="Tortoli E."/>
            <person name="Trovato A."/>
            <person name="Cirillo D.M."/>
        </authorList>
    </citation>
    <scope>NUCLEOTIDE SEQUENCE [LARGE SCALE GENOMIC DNA]</scope>
    <source>
        <strain evidence="5 6">DSM 45578</strain>
    </source>
</reference>
<dbReference type="Pfam" id="PF03721">
    <property type="entry name" value="UDPG_MGDP_dh_N"/>
    <property type="match status" value="1"/>
</dbReference>
<dbReference type="GO" id="GO:0016616">
    <property type="term" value="F:oxidoreductase activity, acting on the CH-OH group of donors, NAD or NADP as acceptor"/>
    <property type="evidence" value="ECO:0007669"/>
    <property type="project" value="InterPro"/>
</dbReference>
<comment type="similarity">
    <text evidence="3">Belongs to the UDP-glucose/GDP-mannose dehydrogenase family.</text>
</comment>
<dbReference type="PANTHER" id="PTHR43491">
    <property type="entry name" value="UDP-N-ACETYL-D-MANNOSAMINE DEHYDROGENASE"/>
    <property type="match status" value="1"/>
</dbReference>
<dbReference type="SUPFAM" id="SSF51735">
    <property type="entry name" value="NAD(P)-binding Rossmann-fold domains"/>
    <property type="match status" value="1"/>
</dbReference>
<protein>
    <submittedName>
        <fullName evidence="5">UDP-glucose 6-dehydrogenase</fullName>
    </submittedName>
</protein>
<evidence type="ECO:0000256" key="3">
    <source>
        <dbReference type="PIRNR" id="PIRNR000124"/>
    </source>
</evidence>
<proteinExistence type="inferred from homology"/>
<dbReference type="InterPro" id="IPR001732">
    <property type="entry name" value="UDP-Glc/GDP-Man_DH_N"/>
</dbReference>
<evidence type="ECO:0000313" key="6">
    <source>
        <dbReference type="Proteomes" id="UP000192366"/>
    </source>
</evidence>
<dbReference type="GO" id="GO:0016628">
    <property type="term" value="F:oxidoreductase activity, acting on the CH-CH group of donors, NAD or NADP as acceptor"/>
    <property type="evidence" value="ECO:0007669"/>
    <property type="project" value="InterPro"/>
</dbReference>
<evidence type="ECO:0000259" key="4">
    <source>
        <dbReference type="SMART" id="SM00984"/>
    </source>
</evidence>
<organism evidence="5 6">
    <name type="scientific">Mycolicibacterium bacteremicum</name>
    <name type="common">Mycobacterium bacteremicum</name>
    <dbReference type="NCBI Taxonomy" id="564198"/>
    <lineage>
        <taxon>Bacteria</taxon>
        <taxon>Bacillati</taxon>
        <taxon>Actinomycetota</taxon>
        <taxon>Actinomycetes</taxon>
        <taxon>Mycobacteriales</taxon>
        <taxon>Mycobacteriaceae</taxon>
        <taxon>Mycolicibacterium</taxon>
    </lineage>
</organism>
<dbReference type="Proteomes" id="UP000192366">
    <property type="component" value="Unassembled WGS sequence"/>
</dbReference>
<dbReference type="PIRSF" id="PIRSF500136">
    <property type="entry name" value="UDP_ManNAc_DH"/>
    <property type="match status" value="1"/>
</dbReference>
<dbReference type="InterPro" id="IPR014026">
    <property type="entry name" value="UDP-Glc/GDP-Man_DH_dimer"/>
</dbReference>
<dbReference type="InterPro" id="IPR008927">
    <property type="entry name" value="6-PGluconate_DH-like_C_sf"/>
</dbReference>
<dbReference type="InterPro" id="IPR036291">
    <property type="entry name" value="NAD(P)-bd_dom_sf"/>
</dbReference>
<dbReference type="InterPro" id="IPR028359">
    <property type="entry name" value="UDP_ManNAc/GlcNAc_DH"/>
</dbReference>
<dbReference type="SUPFAM" id="SSF52413">
    <property type="entry name" value="UDP-glucose/GDP-mannose dehydrogenase C-terminal domain"/>
    <property type="match status" value="1"/>
</dbReference>
<dbReference type="Pfam" id="PF00984">
    <property type="entry name" value="UDPG_MGDP_dh"/>
    <property type="match status" value="1"/>
</dbReference>
<accession>A0A1W9Z2W9</accession>
<evidence type="ECO:0000256" key="1">
    <source>
        <dbReference type="ARBA" id="ARBA00023002"/>
    </source>
</evidence>
<dbReference type="EMBL" id="MVHJ01000002">
    <property type="protein sequence ID" value="ORA06654.1"/>
    <property type="molecule type" value="Genomic_DNA"/>
</dbReference>
<evidence type="ECO:0000313" key="5">
    <source>
        <dbReference type="EMBL" id="ORA06654.1"/>
    </source>
</evidence>
<feature type="domain" description="UDP-glucose/GDP-mannose dehydrogenase C-terminal" evidence="4">
    <location>
        <begin position="339"/>
        <end position="432"/>
    </location>
</feature>
<dbReference type="InterPro" id="IPR017476">
    <property type="entry name" value="UDP-Glc/GDP-Man"/>
</dbReference>
<keyword evidence="1" id="KW-0560">Oxidoreductase</keyword>
<dbReference type="GO" id="GO:0000271">
    <property type="term" value="P:polysaccharide biosynthetic process"/>
    <property type="evidence" value="ECO:0007669"/>
    <property type="project" value="InterPro"/>
</dbReference>
<gene>
    <name evidence="5" type="ORF">BST17_03135</name>
</gene>
<dbReference type="STRING" id="564198.BST17_03135"/>
<dbReference type="SUPFAM" id="SSF48179">
    <property type="entry name" value="6-phosphogluconate dehydrogenase C-terminal domain-like"/>
    <property type="match status" value="1"/>
</dbReference>
<keyword evidence="6" id="KW-1185">Reference proteome</keyword>
<dbReference type="GO" id="GO:0051287">
    <property type="term" value="F:NAD binding"/>
    <property type="evidence" value="ECO:0007669"/>
    <property type="project" value="InterPro"/>
</dbReference>
<dbReference type="NCBIfam" id="TIGR03026">
    <property type="entry name" value="NDP-sugDHase"/>
    <property type="match status" value="1"/>
</dbReference>
<comment type="caution">
    <text evidence="5">The sequence shown here is derived from an EMBL/GenBank/DDBJ whole genome shotgun (WGS) entry which is preliminary data.</text>
</comment>
<dbReference type="InterPro" id="IPR014027">
    <property type="entry name" value="UDP-Glc/GDP-Man_DH_C"/>
</dbReference>
<name>A0A1W9Z2W9_MYCBA</name>
<dbReference type="PIRSF" id="PIRSF000124">
    <property type="entry name" value="UDPglc_GDPman_dh"/>
    <property type="match status" value="1"/>
</dbReference>
<dbReference type="InterPro" id="IPR036220">
    <property type="entry name" value="UDP-Glc/GDP-Man_DH_C_sf"/>
</dbReference>
<dbReference type="SMART" id="SM00984">
    <property type="entry name" value="UDPG_MGDP_dh_C"/>
    <property type="match status" value="1"/>
</dbReference>
<dbReference type="AlphaFoldDB" id="A0A1W9Z2W9"/>
<keyword evidence="2" id="KW-0520">NAD</keyword>
<dbReference type="Gene3D" id="3.40.50.720">
    <property type="entry name" value="NAD(P)-binding Rossmann-like Domain"/>
    <property type="match status" value="2"/>
</dbReference>
<dbReference type="PANTHER" id="PTHR43491:SF1">
    <property type="entry name" value="UDP-N-ACETYL-D-MANNOSAMINE DEHYDROGENASE"/>
    <property type="match status" value="1"/>
</dbReference>
<evidence type="ECO:0000256" key="2">
    <source>
        <dbReference type="ARBA" id="ARBA00023027"/>
    </source>
</evidence>
<sequence>MTTRSNIESTVMEQVRVGNALRKFSIAVVGMGYVGVPTALSFTDQGAHVVGYDVSESRLTAIKDTRIDLLPRDRPRLVRAVEDELLRLTTEPSAIADTDLVVVCVPTPIDHHLTPDLSALARACDTVVKYARRGQVIVLTSTTYAGCTADLLVQPLQRRGFEVGTDIYVAFSPERIDPGVVDHAPEKTPRVIGGHTRTCSERAAAFLTHTAGALHTVSSPKAAEMTKLIENTFRAVNIALANEFADAASDLEVDIMEVISAASTKPYGYMPFFPGPGVGGHCIPCDPHYLLWQLKAKRTTSPVVDAAMNAISARPRDVVAKAQRVLGENGKPCRGARILVVGVSYKPGLGDVRESPAMAIIDLLAEAGAELFYCDPYVEAVHTSAGETLFHYAEPERQQWDLVVVHTVHPDTDNSWLADQPTVLDATYRLRFPGMHTL</sequence>
<dbReference type="Pfam" id="PF03720">
    <property type="entry name" value="UDPG_MGDP_dh_C"/>
    <property type="match status" value="1"/>
</dbReference>